<protein>
    <submittedName>
        <fullName evidence="2">Uncharacterized protein</fullName>
    </submittedName>
</protein>
<dbReference type="RefSeq" id="WP_281177191.1">
    <property type="nucleotide sequence ID" value="NZ_FZOL01000010.1"/>
</dbReference>
<reference evidence="3" key="1">
    <citation type="submission" date="2017-06" db="EMBL/GenBank/DDBJ databases">
        <authorList>
            <person name="Varghese N."/>
            <person name="Submissions S."/>
        </authorList>
    </citation>
    <scope>NUCLEOTIDE SEQUENCE [LARGE SCALE GENOMIC DNA]</scope>
    <source>
        <strain evidence="3">DSM 22348</strain>
    </source>
</reference>
<dbReference type="Proteomes" id="UP000198407">
    <property type="component" value="Unassembled WGS sequence"/>
</dbReference>
<dbReference type="EMBL" id="FZOL01000010">
    <property type="protein sequence ID" value="SNS59392.1"/>
    <property type="molecule type" value="Genomic_DNA"/>
</dbReference>
<accession>A0A239FTA7</accession>
<sequence>MKDLMMNWLHDLAVALGLIPPMQPVPIPSDEEKRKQQPRR</sequence>
<feature type="region of interest" description="Disordered" evidence="1">
    <location>
        <begin position="20"/>
        <end position="40"/>
    </location>
</feature>
<evidence type="ECO:0000256" key="1">
    <source>
        <dbReference type="SAM" id="MobiDB-lite"/>
    </source>
</evidence>
<name>A0A239FTA7_9PSED</name>
<organism evidence="2 3">
    <name type="scientific">Pseudomonas japonica</name>
    <dbReference type="NCBI Taxonomy" id="256466"/>
    <lineage>
        <taxon>Bacteria</taxon>
        <taxon>Pseudomonadati</taxon>
        <taxon>Pseudomonadota</taxon>
        <taxon>Gammaproteobacteria</taxon>
        <taxon>Pseudomonadales</taxon>
        <taxon>Pseudomonadaceae</taxon>
        <taxon>Pseudomonas</taxon>
    </lineage>
</organism>
<dbReference type="InterPro" id="IPR049792">
    <property type="entry name" value="PA1414-like"/>
</dbReference>
<keyword evidence="3" id="KW-1185">Reference proteome</keyword>
<evidence type="ECO:0000313" key="3">
    <source>
        <dbReference type="Proteomes" id="UP000198407"/>
    </source>
</evidence>
<dbReference type="NCBIfam" id="NF041729">
    <property type="entry name" value="PA1414_fam"/>
    <property type="match status" value="1"/>
</dbReference>
<gene>
    <name evidence="2" type="ORF">SAMN05444352_110200</name>
</gene>
<dbReference type="AlphaFoldDB" id="A0A239FTA7"/>
<feature type="compositionally biased region" description="Basic and acidic residues" evidence="1">
    <location>
        <begin position="30"/>
        <end position="40"/>
    </location>
</feature>
<evidence type="ECO:0000313" key="2">
    <source>
        <dbReference type="EMBL" id="SNS59392.1"/>
    </source>
</evidence>
<proteinExistence type="predicted"/>